<keyword evidence="6 18" id="KW-0349">Heme</keyword>
<dbReference type="Gene3D" id="3.40.50.80">
    <property type="entry name" value="Nucleotide-binding domain of ferredoxin-NADP reductase (FNR) module"/>
    <property type="match status" value="1"/>
</dbReference>
<evidence type="ECO:0000256" key="14">
    <source>
        <dbReference type="ARBA" id="ARBA00023027"/>
    </source>
</evidence>
<comment type="caution">
    <text evidence="21">The sequence shown here is derived from an EMBL/GenBank/DDBJ whole genome shotgun (WGS) entry which is preliminary data.</text>
</comment>
<evidence type="ECO:0000256" key="4">
    <source>
        <dbReference type="ARBA" id="ARBA00012229"/>
    </source>
</evidence>
<feature type="domain" description="Globin" evidence="19">
    <location>
        <begin position="1"/>
        <end position="138"/>
    </location>
</feature>
<keyword evidence="8" id="KW-0285">Flavoprotein</keyword>
<dbReference type="CDD" id="cd08922">
    <property type="entry name" value="FHb-globin"/>
    <property type="match status" value="1"/>
</dbReference>
<keyword evidence="5" id="KW-0216">Detoxification</keyword>
<dbReference type="GO" id="GO:0046210">
    <property type="term" value="P:nitric oxide catabolic process"/>
    <property type="evidence" value="ECO:0007669"/>
    <property type="project" value="TreeGrafter"/>
</dbReference>
<organism evidence="21 22">
    <name type="scientific">Sutterella seckii</name>
    <dbReference type="NCBI Taxonomy" id="1944635"/>
    <lineage>
        <taxon>Bacteria</taxon>
        <taxon>Pseudomonadati</taxon>
        <taxon>Pseudomonadota</taxon>
        <taxon>Betaproteobacteria</taxon>
        <taxon>Burkholderiales</taxon>
        <taxon>Sutterellaceae</taxon>
        <taxon>Sutterella</taxon>
    </lineage>
</organism>
<dbReference type="Pfam" id="PF00175">
    <property type="entry name" value="NAD_binding_1"/>
    <property type="match status" value="1"/>
</dbReference>
<keyword evidence="11" id="KW-0521">NADP</keyword>
<dbReference type="SUPFAM" id="SSF46458">
    <property type="entry name" value="Globin-like"/>
    <property type="match status" value="1"/>
</dbReference>
<dbReference type="InterPro" id="IPR017938">
    <property type="entry name" value="Riboflavin_synthase-like_b-brl"/>
</dbReference>
<dbReference type="GO" id="GO:0071949">
    <property type="term" value="F:FAD binding"/>
    <property type="evidence" value="ECO:0007669"/>
    <property type="project" value="TreeGrafter"/>
</dbReference>
<keyword evidence="7 18" id="KW-0561">Oxygen transport</keyword>
<accession>A0A6I1EQW1</accession>
<dbReference type="GO" id="GO:0009636">
    <property type="term" value="P:response to toxic substance"/>
    <property type="evidence" value="ECO:0007669"/>
    <property type="project" value="UniProtKB-KW"/>
</dbReference>
<name>A0A6I1EQW1_9BURK</name>
<dbReference type="Proteomes" id="UP000430564">
    <property type="component" value="Unassembled WGS sequence"/>
</dbReference>
<evidence type="ECO:0000256" key="12">
    <source>
        <dbReference type="ARBA" id="ARBA00023002"/>
    </source>
</evidence>
<dbReference type="EMBL" id="WEHX01000003">
    <property type="protein sequence ID" value="KAB7662946.1"/>
    <property type="molecule type" value="Genomic_DNA"/>
</dbReference>
<dbReference type="GO" id="GO:0046872">
    <property type="term" value="F:metal ion binding"/>
    <property type="evidence" value="ECO:0007669"/>
    <property type="project" value="UniProtKB-KW"/>
</dbReference>
<dbReference type="PANTHER" id="PTHR43396">
    <property type="entry name" value="FLAVOHEMOPROTEIN"/>
    <property type="match status" value="1"/>
</dbReference>
<dbReference type="InterPro" id="IPR008333">
    <property type="entry name" value="Cbr1-like_FAD-bd_dom"/>
</dbReference>
<dbReference type="FunFam" id="3.40.50.80:FF:000010">
    <property type="entry name" value="Flavohemoprotein"/>
    <property type="match status" value="1"/>
</dbReference>
<dbReference type="CDD" id="cd06184">
    <property type="entry name" value="flavohem_like_fad_nad_binding"/>
    <property type="match status" value="1"/>
</dbReference>
<dbReference type="GO" id="GO:0071500">
    <property type="term" value="P:cellular response to nitrosative stress"/>
    <property type="evidence" value="ECO:0007669"/>
    <property type="project" value="TreeGrafter"/>
</dbReference>
<protein>
    <recommendedName>
        <fullName evidence="4">nitric oxide dioxygenase</fullName>
        <ecNumber evidence="4">1.14.12.17</ecNumber>
    </recommendedName>
</protein>
<evidence type="ECO:0000259" key="20">
    <source>
        <dbReference type="PROSITE" id="PS51384"/>
    </source>
</evidence>
<dbReference type="GO" id="GO:0019825">
    <property type="term" value="F:oxygen binding"/>
    <property type="evidence" value="ECO:0007669"/>
    <property type="project" value="InterPro"/>
</dbReference>
<dbReference type="PRINTS" id="PR01907">
    <property type="entry name" value="WORMGLOBIN"/>
</dbReference>
<dbReference type="SUPFAM" id="SSF63380">
    <property type="entry name" value="Riboflavin synthase domain-like"/>
    <property type="match status" value="1"/>
</dbReference>
<keyword evidence="9" id="KW-0479">Metal-binding</keyword>
<dbReference type="GO" id="GO:0020037">
    <property type="term" value="F:heme binding"/>
    <property type="evidence" value="ECO:0007669"/>
    <property type="project" value="InterPro"/>
</dbReference>
<evidence type="ECO:0000256" key="9">
    <source>
        <dbReference type="ARBA" id="ARBA00022723"/>
    </source>
</evidence>
<dbReference type="InterPro" id="IPR001433">
    <property type="entry name" value="OxRdtase_FAD/NAD-bd"/>
</dbReference>
<dbReference type="PROSITE" id="PS01033">
    <property type="entry name" value="GLOBIN"/>
    <property type="match status" value="1"/>
</dbReference>
<dbReference type="RefSeq" id="WP_152157424.1">
    <property type="nucleotide sequence ID" value="NZ_WEHX01000003.1"/>
</dbReference>
<evidence type="ECO:0000256" key="10">
    <source>
        <dbReference type="ARBA" id="ARBA00022827"/>
    </source>
</evidence>
<evidence type="ECO:0000259" key="19">
    <source>
        <dbReference type="PROSITE" id="PS01033"/>
    </source>
</evidence>
<keyword evidence="13" id="KW-0408">Iron</keyword>
<dbReference type="NCBIfam" id="NF009805">
    <property type="entry name" value="PRK13289.1"/>
    <property type="match status" value="1"/>
</dbReference>
<comment type="cofactor">
    <cofactor evidence="2">
        <name>FAD</name>
        <dbReference type="ChEBI" id="CHEBI:57692"/>
    </cofactor>
</comment>
<dbReference type="AlphaFoldDB" id="A0A6I1EQW1"/>
<dbReference type="SUPFAM" id="SSF52343">
    <property type="entry name" value="Ferredoxin reductase-like, C-terminal NADP-linked domain"/>
    <property type="match status" value="1"/>
</dbReference>
<dbReference type="InterPro" id="IPR009050">
    <property type="entry name" value="Globin-like_sf"/>
</dbReference>
<dbReference type="EC" id="1.14.12.17" evidence="4"/>
<comment type="similarity">
    <text evidence="18">Belongs to the globin family.</text>
</comment>
<comment type="cofactor">
    <cofactor evidence="1">
        <name>heme b</name>
        <dbReference type="ChEBI" id="CHEBI:60344"/>
    </cofactor>
</comment>
<dbReference type="OrthoDB" id="9801223at2"/>
<reference evidence="21 22" key="1">
    <citation type="submission" date="2019-10" db="EMBL/GenBank/DDBJ databases">
        <title>Genome diversity of Sutterella seckii.</title>
        <authorList>
            <person name="Chaplin A.V."/>
            <person name="Sokolova S.R."/>
            <person name="Mosin K.A."/>
            <person name="Ivanova E.L."/>
            <person name="Kochetkova T.O."/>
            <person name="Goltsov A.Y."/>
            <person name="Trofimov D.Y."/>
            <person name="Efimov B.A."/>
        </authorList>
    </citation>
    <scope>NUCLEOTIDE SEQUENCE [LARGE SCALE GENOMIC DNA]</scope>
    <source>
        <strain evidence="21 22">ASD393</strain>
    </source>
</reference>
<keyword evidence="14" id="KW-0520">NAD</keyword>
<evidence type="ECO:0000256" key="8">
    <source>
        <dbReference type="ARBA" id="ARBA00022630"/>
    </source>
</evidence>
<evidence type="ECO:0000256" key="18">
    <source>
        <dbReference type="RuleBase" id="RU000356"/>
    </source>
</evidence>
<evidence type="ECO:0000256" key="3">
    <source>
        <dbReference type="ARBA" id="ARBA00006401"/>
    </source>
</evidence>
<sequence>MLTSSQIALIKSSEPAIRAHGLEITKLMYSRMLAEHPELCNIFNLSHQTAGTQQKTLAAALALYAANIDALQNLSGAVKVIAERHAALCVKPEHYQIVGKCLLAAAEKVLGDAATPELIAAWAAAYQQLADILIAAEAGIYKEKAQMEGGWSGWRTFDCVNRVEECPGVVSFYFLPADGGQVPAYRAGQYVTLRVYVPGLQVLQPRHYTLSQAKGSGMLRITVKAIRAKEGAPAGIVSNQLVNTLKVGNQVELTAPTGTFVIDDVKDDHPLVLIAAGIGITPMVAMLEELSTENPLRSVHFLYSTQNKAAYPLRETVDAVMKGLPKGAKAVFFTKPGPDDHLGQDFDASGRITPANIRNFCQDPDADFYICGPTSFMTDITSALRQIGVIEPRIHTESFGA</sequence>
<dbReference type="GO" id="GO:0008941">
    <property type="term" value="F:nitric oxide dioxygenase NAD(P)H activity"/>
    <property type="evidence" value="ECO:0007669"/>
    <property type="project" value="UniProtKB-EC"/>
</dbReference>
<comment type="catalytic activity">
    <reaction evidence="17">
        <text>2 nitric oxide + NADPH + 2 O2 = 2 nitrate + NADP(+) + H(+)</text>
        <dbReference type="Rhea" id="RHEA:19465"/>
        <dbReference type="ChEBI" id="CHEBI:15378"/>
        <dbReference type="ChEBI" id="CHEBI:15379"/>
        <dbReference type="ChEBI" id="CHEBI:16480"/>
        <dbReference type="ChEBI" id="CHEBI:17632"/>
        <dbReference type="ChEBI" id="CHEBI:57783"/>
        <dbReference type="ChEBI" id="CHEBI:58349"/>
        <dbReference type="EC" id="1.14.12.17"/>
    </reaction>
</comment>
<dbReference type="Pfam" id="PF00970">
    <property type="entry name" value="FAD_binding_6"/>
    <property type="match status" value="1"/>
</dbReference>
<evidence type="ECO:0000256" key="6">
    <source>
        <dbReference type="ARBA" id="ARBA00022617"/>
    </source>
</evidence>
<evidence type="ECO:0000256" key="11">
    <source>
        <dbReference type="ARBA" id="ARBA00022857"/>
    </source>
</evidence>
<proteinExistence type="inferred from homology"/>
<keyword evidence="10" id="KW-0274">FAD</keyword>
<dbReference type="Gene3D" id="2.40.30.10">
    <property type="entry name" value="Translation factors"/>
    <property type="match status" value="1"/>
</dbReference>
<dbReference type="FunFam" id="1.10.490.10:FF:000003">
    <property type="entry name" value="Flavohemoprotein"/>
    <property type="match status" value="1"/>
</dbReference>
<evidence type="ECO:0000256" key="17">
    <source>
        <dbReference type="ARBA" id="ARBA00049433"/>
    </source>
</evidence>
<evidence type="ECO:0000313" key="22">
    <source>
        <dbReference type="Proteomes" id="UP000430564"/>
    </source>
</evidence>
<evidence type="ECO:0000256" key="13">
    <source>
        <dbReference type="ARBA" id="ARBA00023004"/>
    </source>
</evidence>
<evidence type="ECO:0000256" key="16">
    <source>
        <dbReference type="ARBA" id="ARBA00048649"/>
    </source>
</evidence>
<dbReference type="PANTHER" id="PTHR43396:SF3">
    <property type="entry name" value="FLAVOHEMOPROTEIN"/>
    <property type="match status" value="1"/>
</dbReference>
<dbReference type="PROSITE" id="PS51384">
    <property type="entry name" value="FAD_FR"/>
    <property type="match status" value="1"/>
</dbReference>
<evidence type="ECO:0000256" key="15">
    <source>
        <dbReference type="ARBA" id="ARBA00025094"/>
    </source>
</evidence>
<comment type="similarity">
    <text evidence="3">In the C-terminal section; belongs to the flavoprotein pyridine nucleotide cytochrome reductase family.</text>
</comment>
<dbReference type="InterPro" id="IPR039261">
    <property type="entry name" value="FNR_nucleotide-bd"/>
</dbReference>
<dbReference type="InterPro" id="IPR017927">
    <property type="entry name" value="FAD-bd_FR_type"/>
</dbReference>
<comment type="catalytic activity">
    <reaction evidence="16">
        <text>2 nitric oxide + NADH + 2 O2 = 2 nitrate + NAD(+) + H(+)</text>
        <dbReference type="Rhea" id="RHEA:19469"/>
        <dbReference type="ChEBI" id="CHEBI:15378"/>
        <dbReference type="ChEBI" id="CHEBI:15379"/>
        <dbReference type="ChEBI" id="CHEBI:16480"/>
        <dbReference type="ChEBI" id="CHEBI:17632"/>
        <dbReference type="ChEBI" id="CHEBI:57540"/>
        <dbReference type="ChEBI" id="CHEBI:57945"/>
        <dbReference type="EC" id="1.14.12.17"/>
    </reaction>
</comment>
<dbReference type="GO" id="GO:0005344">
    <property type="term" value="F:oxygen carrier activity"/>
    <property type="evidence" value="ECO:0007669"/>
    <property type="project" value="UniProtKB-KW"/>
</dbReference>
<evidence type="ECO:0000256" key="5">
    <source>
        <dbReference type="ARBA" id="ARBA00022575"/>
    </source>
</evidence>
<keyword evidence="12 21" id="KW-0560">Oxidoreductase</keyword>
<dbReference type="Pfam" id="PF00042">
    <property type="entry name" value="Globin"/>
    <property type="match status" value="1"/>
</dbReference>
<dbReference type="InterPro" id="IPR012292">
    <property type="entry name" value="Globin/Proto"/>
</dbReference>
<comment type="function">
    <text evidence="15">Is involved in NO detoxification in an aerobic process, termed nitric oxide dioxygenase (NOD) reaction that utilizes O(2) and NAD(P)H to convert NO to nitrate, which protects the bacterium from various noxious nitrogen compounds. Therefore, plays a central role in the inducible response to nitrosative stress.</text>
</comment>
<evidence type="ECO:0000256" key="7">
    <source>
        <dbReference type="ARBA" id="ARBA00022621"/>
    </source>
</evidence>
<evidence type="ECO:0000256" key="2">
    <source>
        <dbReference type="ARBA" id="ARBA00001974"/>
    </source>
</evidence>
<evidence type="ECO:0000256" key="1">
    <source>
        <dbReference type="ARBA" id="ARBA00001970"/>
    </source>
</evidence>
<dbReference type="InterPro" id="IPR000971">
    <property type="entry name" value="Globin"/>
</dbReference>
<feature type="domain" description="FAD-binding FR-type" evidence="20">
    <location>
        <begin position="152"/>
        <end position="263"/>
    </location>
</feature>
<evidence type="ECO:0000313" key="21">
    <source>
        <dbReference type="EMBL" id="KAB7662946.1"/>
    </source>
</evidence>
<gene>
    <name evidence="21" type="primary">hmpA</name>
    <name evidence="21" type="ORF">GBM95_01210</name>
</gene>
<keyword evidence="18" id="KW-0813">Transport</keyword>
<dbReference type="Gene3D" id="1.10.490.10">
    <property type="entry name" value="Globins"/>
    <property type="match status" value="1"/>
</dbReference>